<feature type="binding site" description="axial binding residue" evidence="7">
    <location>
        <position position="460"/>
    </location>
    <ligand>
        <name>heme</name>
        <dbReference type="ChEBI" id="CHEBI:30413"/>
    </ligand>
    <ligandPart>
        <name>Fe</name>
        <dbReference type="ChEBI" id="CHEBI:18248"/>
    </ligandPart>
</feature>
<keyword evidence="6 8" id="KW-0503">Monooxygenase</keyword>
<evidence type="ECO:0000256" key="6">
    <source>
        <dbReference type="ARBA" id="ARBA00023033"/>
    </source>
</evidence>
<dbReference type="EMBL" id="GG738898">
    <property type="protein sequence ID" value="EFC39612.1"/>
    <property type="molecule type" value="Genomic_DNA"/>
</dbReference>
<dbReference type="PROSITE" id="PS00086">
    <property type="entry name" value="CYTOCHROME_P450"/>
    <property type="match status" value="1"/>
</dbReference>
<keyword evidence="5 7" id="KW-0408">Iron</keyword>
<proteinExistence type="inferred from homology"/>
<dbReference type="InParanoid" id="D2VUE6"/>
<comment type="cofactor">
    <cofactor evidence="7">
        <name>heme</name>
        <dbReference type="ChEBI" id="CHEBI:30413"/>
    </cofactor>
</comment>
<dbReference type="InterPro" id="IPR017972">
    <property type="entry name" value="Cyt_P450_CS"/>
</dbReference>
<reference evidence="10 11" key="1">
    <citation type="journal article" date="2010" name="Cell">
        <title>The genome of Naegleria gruberi illuminates early eukaryotic versatility.</title>
        <authorList>
            <person name="Fritz-Laylin L.K."/>
            <person name="Prochnik S.E."/>
            <person name="Ginger M.L."/>
            <person name="Dacks J.B."/>
            <person name="Carpenter M.L."/>
            <person name="Field M.C."/>
            <person name="Kuo A."/>
            <person name="Paredez A."/>
            <person name="Chapman J."/>
            <person name="Pham J."/>
            <person name="Shu S."/>
            <person name="Neupane R."/>
            <person name="Cipriano M."/>
            <person name="Mancuso J."/>
            <person name="Tu H."/>
            <person name="Salamov A."/>
            <person name="Lindquist E."/>
            <person name="Shapiro H."/>
            <person name="Lucas S."/>
            <person name="Grigoriev I.V."/>
            <person name="Cande W.Z."/>
            <person name="Fulton C."/>
            <person name="Rokhsar D.S."/>
            <person name="Dawson S.C."/>
        </authorList>
    </citation>
    <scope>NUCLEOTIDE SEQUENCE [LARGE SCALE GENOMIC DNA]</scope>
    <source>
        <strain evidence="10 11">NEG-M</strain>
    </source>
</reference>
<keyword evidence="11" id="KW-1185">Reference proteome</keyword>
<evidence type="ECO:0000256" key="1">
    <source>
        <dbReference type="ARBA" id="ARBA00010617"/>
    </source>
</evidence>
<organism evidence="11">
    <name type="scientific">Naegleria gruberi</name>
    <name type="common">Amoeba</name>
    <dbReference type="NCBI Taxonomy" id="5762"/>
    <lineage>
        <taxon>Eukaryota</taxon>
        <taxon>Discoba</taxon>
        <taxon>Heterolobosea</taxon>
        <taxon>Tetramitia</taxon>
        <taxon>Eutetramitia</taxon>
        <taxon>Vahlkampfiidae</taxon>
        <taxon>Naegleria</taxon>
    </lineage>
</organism>
<keyword evidence="9" id="KW-1133">Transmembrane helix</keyword>
<dbReference type="InterPro" id="IPR001128">
    <property type="entry name" value="Cyt_P450"/>
</dbReference>
<dbReference type="eggNOG" id="KOG0158">
    <property type="taxonomic scope" value="Eukaryota"/>
</dbReference>
<dbReference type="RefSeq" id="XP_002672356.1">
    <property type="nucleotide sequence ID" value="XM_002672310.1"/>
</dbReference>
<evidence type="ECO:0000256" key="4">
    <source>
        <dbReference type="ARBA" id="ARBA00023002"/>
    </source>
</evidence>
<evidence type="ECO:0000256" key="2">
    <source>
        <dbReference type="ARBA" id="ARBA00022617"/>
    </source>
</evidence>
<dbReference type="PANTHER" id="PTHR24291">
    <property type="entry name" value="CYTOCHROME P450 FAMILY 4"/>
    <property type="match status" value="1"/>
</dbReference>
<protein>
    <submittedName>
        <fullName evidence="10">Predicted protein</fullName>
    </submittedName>
</protein>
<dbReference type="AlphaFoldDB" id="D2VUE6"/>
<gene>
    <name evidence="10" type="ORF">NAEGRDRAFT_81262</name>
</gene>
<dbReference type="SUPFAM" id="SSF48264">
    <property type="entry name" value="Cytochrome P450"/>
    <property type="match status" value="1"/>
</dbReference>
<dbReference type="PANTHER" id="PTHR24291:SF50">
    <property type="entry name" value="BIFUNCTIONAL ALBAFLAVENONE MONOOXYGENASE_TERPENE SYNTHASE"/>
    <property type="match status" value="1"/>
</dbReference>
<dbReference type="VEuPathDB" id="AmoebaDB:NAEGRDRAFT_81262"/>
<keyword evidence="4 8" id="KW-0560">Oxidoreductase</keyword>
<feature type="transmembrane region" description="Helical" evidence="9">
    <location>
        <begin position="12"/>
        <end position="35"/>
    </location>
</feature>
<evidence type="ECO:0000256" key="7">
    <source>
        <dbReference type="PIRSR" id="PIRSR602401-1"/>
    </source>
</evidence>
<evidence type="ECO:0000256" key="8">
    <source>
        <dbReference type="RuleBase" id="RU000461"/>
    </source>
</evidence>
<keyword evidence="3 7" id="KW-0479">Metal-binding</keyword>
<evidence type="ECO:0000313" key="11">
    <source>
        <dbReference type="Proteomes" id="UP000006671"/>
    </source>
</evidence>
<dbReference type="GO" id="GO:0020037">
    <property type="term" value="F:heme binding"/>
    <property type="evidence" value="ECO:0007669"/>
    <property type="project" value="InterPro"/>
</dbReference>
<accession>D2VUE6</accession>
<dbReference type="InterPro" id="IPR050196">
    <property type="entry name" value="Cytochrome_P450_Monoox"/>
</dbReference>
<dbReference type="Pfam" id="PF00067">
    <property type="entry name" value="p450"/>
    <property type="match status" value="1"/>
</dbReference>
<dbReference type="OMA" id="FMFEGDD"/>
<dbReference type="STRING" id="5762.D2VUE6"/>
<evidence type="ECO:0000256" key="9">
    <source>
        <dbReference type="SAM" id="Phobius"/>
    </source>
</evidence>
<dbReference type="GeneID" id="8855779"/>
<dbReference type="InterPro" id="IPR036396">
    <property type="entry name" value="Cyt_P450_sf"/>
</dbReference>
<keyword evidence="2 7" id="KW-0349">Heme</keyword>
<dbReference type="InterPro" id="IPR002401">
    <property type="entry name" value="Cyt_P450_E_grp-I"/>
</dbReference>
<dbReference type="GO" id="GO:0016705">
    <property type="term" value="F:oxidoreductase activity, acting on paired donors, with incorporation or reduction of molecular oxygen"/>
    <property type="evidence" value="ECO:0007669"/>
    <property type="project" value="InterPro"/>
</dbReference>
<evidence type="ECO:0000256" key="5">
    <source>
        <dbReference type="ARBA" id="ARBA00023004"/>
    </source>
</evidence>
<name>D2VUE6_NAEGR</name>
<dbReference type="OrthoDB" id="1470350at2759"/>
<evidence type="ECO:0000313" key="10">
    <source>
        <dbReference type="EMBL" id="EFC39612.1"/>
    </source>
</evidence>
<dbReference type="GO" id="GO:0005506">
    <property type="term" value="F:iron ion binding"/>
    <property type="evidence" value="ECO:0007669"/>
    <property type="project" value="InterPro"/>
</dbReference>
<comment type="similarity">
    <text evidence="1 8">Belongs to the cytochrome P450 family.</text>
</comment>
<dbReference type="PRINTS" id="PR00385">
    <property type="entry name" value="P450"/>
</dbReference>
<dbReference type="Gene3D" id="1.10.630.10">
    <property type="entry name" value="Cytochrome P450"/>
    <property type="match status" value="1"/>
</dbReference>
<keyword evidence="9" id="KW-0472">Membrane</keyword>
<keyword evidence="9" id="KW-0812">Transmembrane</keyword>
<dbReference type="Proteomes" id="UP000006671">
    <property type="component" value="Unassembled WGS sequence"/>
</dbReference>
<sequence length="515" mass="59430">MITLQFLLNLCSYFITAGIVIFLLWFLYATIILYINYKKLAHIPGHFQYLFAPFRIPLLAPRIYLGNFEGIEKAFDEFSDGNGVLRMSFVRGNTVMIKNKQMLKEFFVTKQSSFEKPEFIYSMFEMFGQNVLSAPDVSDWKRHHKVAHPAFSIDNLQYMCEEAVECTDLLVDRWINSHSGKSFELKDDEIGEAMSTVTVEVLGRAGLKVSFGMFDREDSHAEEFKNAVNLLVSKGLLVQRFFGKNPFLYKWSQRLLGVDKAVSIVNRVLNNSIVDRKKELESDFGNFSKKDILSLLVKANAEEKTLTDMELKSNSLIFLLAGEETTSSSLQWVLYELAKHPEYQKRAREEINSVLPNKAKPNYETVQALPFTTGVILEALRLHPPVFSVAKQTVKNVKLGDYEIPKNTLVTVFIYGVNRSKEYWKDPEEYQPDRFMDMELRNKSQHDFTFLSFSMGQRKCIGFQFAQLEACMILVRLLQNFEFTLLNDESKEKVRAMKNVTIRPANLKLLIKPTK</sequence>
<dbReference type="GO" id="GO:0004497">
    <property type="term" value="F:monooxygenase activity"/>
    <property type="evidence" value="ECO:0007669"/>
    <property type="project" value="UniProtKB-KW"/>
</dbReference>
<evidence type="ECO:0000256" key="3">
    <source>
        <dbReference type="ARBA" id="ARBA00022723"/>
    </source>
</evidence>
<dbReference type="PRINTS" id="PR00463">
    <property type="entry name" value="EP450I"/>
</dbReference>
<dbReference type="FunCoup" id="D2VUE6">
    <property type="interactions" value="299"/>
</dbReference>
<dbReference type="KEGG" id="ngr:NAEGRDRAFT_81262"/>